<sequence length="161" mass="17142">MPPEEQELEPGLGAEDVFKLRTIVNHGRERTEPGDGLSIPMGIGVWPDNFHTSQAQDRTRCALRRRVQAARDVLACGLEAHCGDALDVTVPEQGQHLMATLKGAGPDTAIVEAAKAAGVGARALSSMFIDGPPRQGLVLGFSGFSDEELLAATIRLGTLFR</sequence>
<dbReference type="PANTHER" id="PTHR46577">
    <property type="entry name" value="HTH-TYPE TRANSCRIPTIONAL REGULATORY PROTEIN GABR"/>
    <property type="match status" value="1"/>
</dbReference>
<dbReference type="RefSeq" id="WP_379099806.1">
    <property type="nucleotide sequence ID" value="NZ_JBHUGZ010000010.1"/>
</dbReference>
<organism evidence="1 2">
    <name type="scientific">Mesorhizobium newzealandense</name>
    <dbReference type="NCBI Taxonomy" id="1300302"/>
    <lineage>
        <taxon>Bacteria</taxon>
        <taxon>Pseudomonadati</taxon>
        <taxon>Pseudomonadota</taxon>
        <taxon>Alphaproteobacteria</taxon>
        <taxon>Hyphomicrobiales</taxon>
        <taxon>Phyllobacteriaceae</taxon>
        <taxon>Mesorhizobium</taxon>
    </lineage>
</organism>
<dbReference type="EMBL" id="JBHUGZ010000010">
    <property type="protein sequence ID" value="MFD1983913.1"/>
    <property type="molecule type" value="Genomic_DNA"/>
</dbReference>
<name>A0ABW4U8Q9_9HYPH</name>
<dbReference type="InterPro" id="IPR015424">
    <property type="entry name" value="PyrdxlP-dep_Trfase"/>
</dbReference>
<evidence type="ECO:0008006" key="3">
    <source>
        <dbReference type="Google" id="ProtNLM"/>
    </source>
</evidence>
<dbReference type="InterPro" id="IPR051446">
    <property type="entry name" value="HTH_trans_reg/aminotransferase"/>
</dbReference>
<dbReference type="SUPFAM" id="SSF53383">
    <property type="entry name" value="PLP-dependent transferases"/>
    <property type="match status" value="1"/>
</dbReference>
<comment type="caution">
    <text evidence="1">The sequence shown here is derived from an EMBL/GenBank/DDBJ whole genome shotgun (WGS) entry which is preliminary data.</text>
</comment>
<evidence type="ECO:0000313" key="2">
    <source>
        <dbReference type="Proteomes" id="UP001597405"/>
    </source>
</evidence>
<evidence type="ECO:0000313" key="1">
    <source>
        <dbReference type="EMBL" id="MFD1983913.1"/>
    </source>
</evidence>
<reference evidence="2" key="1">
    <citation type="journal article" date="2019" name="Int. J. Syst. Evol. Microbiol.">
        <title>The Global Catalogue of Microorganisms (GCM) 10K type strain sequencing project: providing services to taxonomists for standard genome sequencing and annotation.</title>
        <authorList>
            <consortium name="The Broad Institute Genomics Platform"/>
            <consortium name="The Broad Institute Genome Sequencing Center for Infectious Disease"/>
            <person name="Wu L."/>
            <person name="Ma J."/>
        </authorList>
    </citation>
    <scope>NUCLEOTIDE SEQUENCE [LARGE SCALE GENOMIC DNA]</scope>
    <source>
        <strain evidence="2">CGMCC 1.16225</strain>
    </source>
</reference>
<dbReference type="Gene3D" id="3.90.1150.10">
    <property type="entry name" value="Aspartate Aminotransferase, domain 1"/>
    <property type="match status" value="1"/>
</dbReference>
<accession>A0ABW4U8Q9</accession>
<gene>
    <name evidence="1" type="ORF">ACFSOZ_14735</name>
</gene>
<dbReference type="PANTHER" id="PTHR46577:SF1">
    <property type="entry name" value="HTH-TYPE TRANSCRIPTIONAL REGULATORY PROTEIN GABR"/>
    <property type="match status" value="1"/>
</dbReference>
<keyword evidence="2" id="KW-1185">Reference proteome</keyword>
<dbReference type="Proteomes" id="UP001597405">
    <property type="component" value="Unassembled WGS sequence"/>
</dbReference>
<proteinExistence type="predicted"/>
<protein>
    <recommendedName>
        <fullName evidence="3">PLP-dependent aminotransferase family protein</fullName>
    </recommendedName>
</protein>
<dbReference type="InterPro" id="IPR015422">
    <property type="entry name" value="PyrdxlP-dep_Trfase_small"/>
</dbReference>